<dbReference type="CDD" id="cd07821">
    <property type="entry name" value="PYR_PYL_RCAR_like"/>
    <property type="match status" value="1"/>
</dbReference>
<dbReference type="RefSeq" id="WP_394835634.1">
    <property type="nucleotide sequence ID" value="NZ_CP089929.1"/>
</dbReference>
<evidence type="ECO:0000313" key="1">
    <source>
        <dbReference type="EMBL" id="WXB05984.1"/>
    </source>
</evidence>
<dbReference type="Gene3D" id="3.30.530.20">
    <property type="match status" value="1"/>
</dbReference>
<reference evidence="1" key="1">
    <citation type="submission" date="2021-12" db="EMBL/GenBank/DDBJ databases">
        <title>Discovery of the Pendulisporaceae a myxobacterial family with distinct sporulation behavior and unique specialized metabolism.</title>
        <authorList>
            <person name="Garcia R."/>
            <person name="Popoff A."/>
            <person name="Bader C.D."/>
            <person name="Loehr J."/>
            <person name="Walesch S."/>
            <person name="Walt C."/>
            <person name="Boldt J."/>
            <person name="Bunk B."/>
            <person name="Haeckl F.J.F.P.J."/>
            <person name="Gunesch A.P."/>
            <person name="Birkelbach J."/>
            <person name="Nuebel U."/>
            <person name="Pietschmann T."/>
            <person name="Bach T."/>
            <person name="Mueller R."/>
        </authorList>
    </citation>
    <scope>NUCLEOTIDE SEQUENCE</scope>
    <source>
        <strain evidence="1">MSr11367</strain>
    </source>
</reference>
<proteinExistence type="predicted"/>
<accession>A0ABZ2L8U7</accession>
<protein>
    <submittedName>
        <fullName evidence="1">SRPBCC family protein</fullName>
    </submittedName>
</protein>
<name>A0ABZ2L8U7_9BACT</name>
<dbReference type="Proteomes" id="UP001374803">
    <property type="component" value="Chromosome"/>
</dbReference>
<dbReference type="InterPro" id="IPR023393">
    <property type="entry name" value="START-like_dom_sf"/>
</dbReference>
<gene>
    <name evidence="1" type="ORF">LVJ94_01730</name>
</gene>
<evidence type="ECO:0000313" key="2">
    <source>
        <dbReference type="Proteomes" id="UP001374803"/>
    </source>
</evidence>
<dbReference type="InterPro" id="IPR019587">
    <property type="entry name" value="Polyketide_cyclase/dehydratase"/>
</dbReference>
<dbReference type="SUPFAM" id="SSF55961">
    <property type="entry name" value="Bet v1-like"/>
    <property type="match status" value="1"/>
</dbReference>
<organism evidence="1 2">
    <name type="scientific">Pendulispora rubella</name>
    <dbReference type="NCBI Taxonomy" id="2741070"/>
    <lineage>
        <taxon>Bacteria</taxon>
        <taxon>Pseudomonadati</taxon>
        <taxon>Myxococcota</taxon>
        <taxon>Myxococcia</taxon>
        <taxon>Myxococcales</taxon>
        <taxon>Sorangiineae</taxon>
        <taxon>Pendulisporaceae</taxon>
        <taxon>Pendulispora</taxon>
    </lineage>
</organism>
<dbReference type="Pfam" id="PF10604">
    <property type="entry name" value="Polyketide_cyc2"/>
    <property type="match status" value="1"/>
</dbReference>
<sequence>MAFIQREIVVHARAETVWDALRDIGAIHTRLAPGFVTDVQLEEGGEARVVTFGSGFSVRELIIDVSDAARRVAWTVVGSPLFTHHSASAQVFPVGPHSCRFVWTADFLPHAMAPSAIATMDQFLAVMKVTLERTERENNSAHPSV</sequence>
<keyword evidence="2" id="KW-1185">Reference proteome</keyword>
<dbReference type="EMBL" id="CP089983">
    <property type="protein sequence ID" value="WXB05984.1"/>
    <property type="molecule type" value="Genomic_DNA"/>
</dbReference>